<dbReference type="GO" id="GO:0048788">
    <property type="term" value="C:cytoskeleton of presynaptic active zone"/>
    <property type="evidence" value="ECO:0007669"/>
    <property type="project" value="TreeGrafter"/>
</dbReference>
<dbReference type="SUPFAM" id="SSF49562">
    <property type="entry name" value="C2 domain (Calcium/lipid-binding domain, CaLB)"/>
    <property type="match status" value="2"/>
</dbReference>
<feature type="compositionally biased region" description="Basic and acidic residues" evidence="3">
    <location>
        <begin position="1911"/>
        <end position="1933"/>
    </location>
</feature>
<feature type="compositionally biased region" description="Polar residues" evidence="3">
    <location>
        <begin position="1940"/>
        <end position="1949"/>
    </location>
</feature>
<feature type="region of interest" description="Disordered" evidence="3">
    <location>
        <begin position="1606"/>
        <end position="2002"/>
    </location>
</feature>
<evidence type="ECO:0000259" key="4">
    <source>
        <dbReference type="PROSITE" id="PS50004"/>
    </source>
</evidence>
<dbReference type="InterPro" id="IPR039032">
    <property type="entry name" value="Rim-like"/>
</dbReference>
<feature type="compositionally biased region" description="Low complexity" evidence="3">
    <location>
        <begin position="1987"/>
        <end position="1996"/>
    </location>
</feature>
<name>A0A182PSL5_9DIPT</name>
<dbReference type="PANTHER" id="PTHR12157:SF21">
    <property type="entry name" value="RAB3 INTERACTING MOLECULE, ISOFORM F"/>
    <property type="match status" value="1"/>
</dbReference>
<feature type="compositionally biased region" description="Polar residues" evidence="3">
    <location>
        <begin position="1323"/>
        <end position="1337"/>
    </location>
</feature>
<feature type="region of interest" description="Disordered" evidence="3">
    <location>
        <begin position="512"/>
        <end position="531"/>
    </location>
</feature>
<keyword evidence="1" id="KW-0770">Synapse</keyword>
<feature type="compositionally biased region" description="Basic residues" evidence="3">
    <location>
        <begin position="656"/>
        <end position="665"/>
    </location>
</feature>
<proteinExistence type="predicted"/>
<dbReference type="GO" id="GO:0048791">
    <property type="term" value="P:calcium ion-regulated exocytosis of neurotransmitter"/>
    <property type="evidence" value="ECO:0007669"/>
    <property type="project" value="TreeGrafter"/>
</dbReference>
<feature type="compositionally biased region" description="Low complexity" evidence="3">
    <location>
        <begin position="43"/>
        <end position="64"/>
    </location>
</feature>
<feature type="domain" description="C2" evidence="4">
    <location>
        <begin position="2099"/>
        <end position="2218"/>
    </location>
</feature>
<dbReference type="GO" id="GO:0050806">
    <property type="term" value="P:positive regulation of synaptic transmission"/>
    <property type="evidence" value="ECO:0007669"/>
    <property type="project" value="TreeGrafter"/>
</dbReference>
<feature type="compositionally biased region" description="Low complexity" evidence="3">
    <location>
        <begin position="1653"/>
        <end position="1666"/>
    </location>
</feature>
<organism evidence="5 6">
    <name type="scientific">Anopheles epiroticus</name>
    <dbReference type="NCBI Taxonomy" id="199890"/>
    <lineage>
        <taxon>Eukaryota</taxon>
        <taxon>Metazoa</taxon>
        <taxon>Ecdysozoa</taxon>
        <taxon>Arthropoda</taxon>
        <taxon>Hexapoda</taxon>
        <taxon>Insecta</taxon>
        <taxon>Pterygota</taxon>
        <taxon>Neoptera</taxon>
        <taxon>Endopterygota</taxon>
        <taxon>Diptera</taxon>
        <taxon>Nematocera</taxon>
        <taxon>Culicoidea</taxon>
        <taxon>Culicidae</taxon>
        <taxon>Anophelinae</taxon>
        <taxon>Anopheles</taxon>
    </lineage>
</organism>
<dbReference type="FunFam" id="2.60.40.150:FF:000003">
    <property type="entry name" value="Regulating synaptic membrane exocytosis protein 2"/>
    <property type="match status" value="1"/>
</dbReference>
<evidence type="ECO:0000313" key="6">
    <source>
        <dbReference type="Proteomes" id="UP000075885"/>
    </source>
</evidence>
<feature type="compositionally biased region" description="Basic residues" evidence="3">
    <location>
        <begin position="1951"/>
        <end position="1963"/>
    </location>
</feature>
<dbReference type="SMART" id="SM00239">
    <property type="entry name" value="C2"/>
    <property type="match status" value="2"/>
</dbReference>
<accession>A0A182PSL5</accession>
<evidence type="ECO:0000313" key="5">
    <source>
        <dbReference type="EnsemblMetazoa" id="AEPI009950-PA"/>
    </source>
</evidence>
<dbReference type="Gene3D" id="2.60.40.150">
    <property type="entry name" value="C2 domain"/>
    <property type="match status" value="2"/>
</dbReference>
<feature type="compositionally biased region" description="Polar residues" evidence="3">
    <location>
        <begin position="1734"/>
        <end position="1777"/>
    </location>
</feature>
<sequence>MPGHQRQYFDNHTRLNANLTDYRATKLDVQQRNSYNRTNHNRYQSPSQPTQHSSHPYHHYQASQPDPLGRDYHQQPQQLPQVVVGDSTIGSPAYDSTNHHHHAHLPPHSHHPSLHHLSGTVVPSPATIPPGLHGGSSGISSSQHHPYQQQQQQQPHHQQQCNSSSSGGSSHSTTGHHPVAQNSHTRYGTSPAGTEQPDPYWDEPADSRRFTERRKKTVRFDGQDSDDWSRWESERQGSQDSATKDSGIDTSSTFTSSEDSNRGDGPKNPVSWQVVSSADGARPVSSAVQRRAFDGEDVLGLKVRGGQVLPSDTRAALIELESAHIRPENYDRRDKPSVLVTSPGSPDLHSVRNYSNSRYSNRLAPAGTVTQQENSVGGRVQIKLGFEPSSLQLIVTILCANGLVPRGNGAARNPYVKICLLPDRSEKSKRRTKTLALTNDPRWGQTFVYEGLRRADLNNRLFEVTVWDYVRYGANDFLGEVIIDLSTHPLDDEAEWYILQPHQDTLRDTVDLQDRRSRRDMSPQGRKRAAGMVAKDYRTVSGVGQGFHNQMSAEASSAYRRNGTMALNQRSQSAAPSDNYRDDRRDSLSPQDDRYTEYPVLPLHQYAPRFQSRSATATPTGSPKKRQLPQVPHMSRNAAIRERFIQDFEERSGGRFARHRGRQSHHQPTYRSTGMGGWERHYSGLSDSDLTTHSLESRIRPRHSLSPDKDFMGDFGDSDMESVVSVTSSAFSTQSERPRGSKGIRTHQNRRLQHRSLPTGWATTSLCALPSESYPYGGQQMTAENSGILPVLPDVTQAAIIPPKPEFEAPPPVCSMVGPTVVGNASSCSSFVSPLPVSVPIDSVLSDPIPISPAPPDKAISRMSDVAGSYGPSVPVSHGGSMPEGYFNEQCITLQPERSTIRSFSMNPGSDNVMSTSVNLSSGQPGGQHPSTSFEFQSASLPTEHYFGRARAHPAGGVSMDPIMSSSMYAGDGVGAVEYEQAAPPMGRRPSYAMRSNTSEPNLNSMIMRRLSNRPADQSSAFGYQQPRNQMISISNRYHPQSHVGMGGGDIGSKYPPPPVATNQIILKSSFSDQNLHNSIVYEPGRMGGSAGGQNICISNKNVYDPNTGYQNQTITCVSNSRENLGESNIRYTSNPEGTVCEISAPDVQFRSSRASNLYEEMPLPLEQARLVTKDTLMVGRHDDREYGVNDLEMHPEQVLSKPIEVLKSPSEYRYSEYPKKSCEDGYVVSGVVRGKPEKISRSHSLIAQDQIIDIEYDSDTGWKTKSVRKNVFASSIEEKVYRKRTRSLGGANSEDEIGKERRESQGEMRKVVPTQGRKSRSGSKASLDRSSLTLNIVKNVDEEASVRKPEKRNNAGKPTDKENPAAVVEKKEKEPCKAGKSSSSTPKPAMVKSKSSTGTSTPKKGTKSPAKSGKSGGSIKKAGSLKGKPTKPGGSTGSVASGSKEKVMEKPNFKEIDTKKSKSKLPSKKPDSKSRVDEIKSESTVLYSSSESIKSIIDEVRMELLQKPKSTVYLSDESPTVLNRSHSFSDGELNYSKRIQDSYDKYEFVDGRKHYLLKDEKIRQRLTDRYGHERAIGYERSCDRRRGDGEEDDTFRRAEMFAKCKTRSSSVASNDADEIRARRKVYHSDSAEEDDDDEGVQEEEEGDDEVFESSFSRGRNSSFNGKSSLKRRTRYDTRRTSSLEGLDQFLANLQDRNRHDRRSGRDGGGSKSDSARHSSVSINEKPEYFEYTKSPSSPYCTSSGRTASSRKPANYASTLSSNKSSNGVALLQTTPKRPSMKKSSDAGPAGARSRSHDRHTANRGTSPAPSSADHHHRGRTRAAHSDYDVRGRSRYGGHNGGRDAYRQRDRDRDRDRNSSDHERDRDLSDREQRESRERGELDQSLSNTEGTPEDKIDGSLSDTAVIQSLDARRKLDQRSPKSETPTRDRDRFGAGMGIKSNSTSQLSATGRKRRMGFGKRGKNSFTVHRSEEVLPGEVRGGGGLSRGSSASSDGEGSADGDRPRSVVFILILDVAAQTSVSRFDPTIGRGDTDTSTIGSLSGRKLTLDLELRRLLLFLLLTVWSPSLRVAGDTGPLSDFIDGLGPGQLVGRQVLGAPALGDIQLSMCYQKGSLEVEVIRARGLQARPGSKVLPAPYVKVYLVSGKKCIEKAKTTTARKTLDPLYQQQLVFREPFAGCILQVTVWGDYGRMEGKKVFMGVAQIMLDNLNLSHIVIGWYKLFGTTSLVSGPPSLGLSRRSSIASLDSLKL</sequence>
<dbReference type="VEuPathDB" id="VectorBase:AEPI009950"/>
<feature type="compositionally biased region" description="Basic and acidic residues" evidence="3">
    <location>
        <begin position="1469"/>
        <end position="1482"/>
    </location>
</feature>
<feature type="compositionally biased region" description="Low complexity" evidence="3">
    <location>
        <begin position="1393"/>
        <end position="1434"/>
    </location>
</feature>
<keyword evidence="6" id="KW-1185">Reference proteome</keyword>
<reference evidence="5" key="2">
    <citation type="submission" date="2020-05" db="UniProtKB">
        <authorList>
            <consortium name="EnsemblMetazoa"/>
        </authorList>
    </citation>
    <scope>IDENTIFICATION</scope>
    <source>
        <strain evidence="5">Epiroticus2</strain>
    </source>
</reference>
<feature type="region of interest" description="Disordered" evidence="3">
    <location>
        <begin position="655"/>
        <end position="677"/>
    </location>
</feature>
<dbReference type="GO" id="GO:0044325">
    <property type="term" value="F:transmembrane transporter binding"/>
    <property type="evidence" value="ECO:0007669"/>
    <property type="project" value="TreeGrafter"/>
</dbReference>
<feature type="compositionally biased region" description="Basic residues" evidence="3">
    <location>
        <begin position="99"/>
        <end position="114"/>
    </location>
</feature>
<dbReference type="GO" id="GO:0048167">
    <property type="term" value="P:regulation of synaptic plasticity"/>
    <property type="evidence" value="ECO:0007669"/>
    <property type="project" value="TreeGrafter"/>
</dbReference>
<feature type="region of interest" description="Disordered" evidence="3">
    <location>
        <begin position="86"/>
        <end position="287"/>
    </location>
</feature>
<evidence type="ECO:0000256" key="1">
    <source>
        <dbReference type="ARBA" id="ARBA00023018"/>
    </source>
</evidence>
<evidence type="ECO:0000256" key="3">
    <source>
        <dbReference type="SAM" id="MobiDB-lite"/>
    </source>
</evidence>
<dbReference type="GO" id="GO:0042734">
    <property type="term" value="C:presynaptic membrane"/>
    <property type="evidence" value="ECO:0007669"/>
    <property type="project" value="TreeGrafter"/>
</dbReference>
<feature type="compositionally biased region" description="Basic and acidic residues" evidence="3">
    <location>
        <begin position="218"/>
        <end position="247"/>
    </location>
</feature>
<dbReference type="CDD" id="cd04028">
    <property type="entry name" value="C2B_RIM1alpha"/>
    <property type="match status" value="1"/>
</dbReference>
<feature type="region of interest" description="Disordered" evidence="3">
    <location>
        <begin position="22"/>
        <end position="73"/>
    </location>
</feature>
<feature type="compositionally biased region" description="Low complexity" evidence="3">
    <location>
        <begin position="138"/>
        <end position="178"/>
    </location>
</feature>
<dbReference type="GO" id="GO:0031267">
    <property type="term" value="F:small GTPase binding"/>
    <property type="evidence" value="ECO:0007669"/>
    <property type="project" value="InterPro"/>
</dbReference>
<feature type="region of interest" description="Disordered" evidence="3">
    <location>
        <begin position="1286"/>
        <end position="1483"/>
    </location>
</feature>
<dbReference type="CDD" id="cd04031">
    <property type="entry name" value="C2A_RIM1alpha"/>
    <property type="match status" value="1"/>
</dbReference>
<feature type="compositionally biased region" description="Basic and acidic residues" evidence="3">
    <location>
        <begin position="1297"/>
        <end position="1311"/>
    </location>
</feature>
<dbReference type="STRING" id="199890.A0A182PSL5"/>
<dbReference type="PROSITE" id="PS50004">
    <property type="entry name" value="C2"/>
    <property type="match status" value="2"/>
</dbReference>
<feature type="region of interest" description="Disordered" evidence="3">
    <location>
        <begin position="568"/>
        <end position="632"/>
    </location>
</feature>
<dbReference type="Pfam" id="PF00168">
    <property type="entry name" value="C2"/>
    <property type="match status" value="2"/>
</dbReference>
<feature type="domain" description="C2" evidence="4">
    <location>
        <begin position="376"/>
        <end position="498"/>
    </location>
</feature>
<comment type="subcellular location">
    <subcellularLocation>
        <location evidence="2">Synapse</location>
    </subcellularLocation>
</comment>
<feature type="compositionally biased region" description="Polar residues" evidence="3">
    <location>
        <begin position="28"/>
        <end position="42"/>
    </location>
</feature>
<feature type="compositionally biased region" description="Basic and acidic residues" evidence="3">
    <location>
        <begin position="512"/>
        <end position="521"/>
    </location>
</feature>
<dbReference type="PANTHER" id="PTHR12157">
    <property type="entry name" value="REGULATING SYNAPTIC MEMBRANE EXOCYTOSIS PROTEIN"/>
    <property type="match status" value="1"/>
</dbReference>
<dbReference type="InterPro" id="IPR035892">
    <property type="entry name" value="C2_domain_sf"/>
</dbReference>
<feature type="compositionally biased region" description="Basic and acidic residues" evidence="3">
    <location>
        <begin position="1340"/>
        <end position="1378"/>
    </location>
</feature>
<dbReference type="GO" id="GO:0042391">
    <property type="term" value="P:regulation of membrane potential"/>
    <property type="evidence" value="ECO:0007669"/>
    <property type="project" value="TreeGrafter"/>
</dbReference>
<feature type="compositionally biased region" description="Polar residues" evidence="3">
    <location>
        <begin position="180"/>
        <end position="193"/>
    </location>
</feature>
<feature type="compositionally biased region" description="Polar residues" evidence="3">
    <location>
        <begin position="611"/>
        <end position="621"/>
    </location>
</feature>
<feature type="compositionally biased region" description="Acidic residues" evidence="3">
    <location>
        <begin position="1632"/>
        <end position="1652"/>
    </location>
</feature>
<feature type="compositionally biased region" description="Basic and acidic residues" evidence="3">
    <location>
        <begin position="1444"/>
        <end position="1461"/>
    </location>
</feature>
<protein>
    <recommendedName>
        <fullName evidence="4">C2 domain-containing protein</fullName>
    </recommendedName>
</protein>
<evidence type="ECO:0000256" key="2">
    <source>
        <dbReference type="ARBA" id="ARBA00034103"/>
    </source>
</evidence>
<dbReference type="FunFam" id="2.60.40.150:FF:000188">
    <property type="entry name" value="Uncharacterized protein, isoform D"/>
    <property type="match status" value="1"/>
</dbReference>
<dbReference type="EnsemblMetazoa" id="AEPI009950-RA">
    <property type="protein sequence ID" value="AEPI009950-PA"/>
    <property type="gene ID" value="AEPI009950"/>
</dbReference>
<reference evidence="6" key="1">
    <citation type="submission" date="2013-03" db="EMBL/GenBank/DDBJ databases">
        <title>The Genome Sequence of Anopheles epiroticus epiroticus2.</title>
        <authorList>
            <consortium name="The Broad Institute Genomics Platform"/>
            <person name="Neafsey D.E."/>
            <person name="Howell P."/>
            <person name="Walker B."/>
            <person name="Young S.K."/>
            <person name="Zeng Q."/>
            <person name="Gargeya S."/>
            <person name="Fitzgerald M."/>
            <person name="Haas B."/>
            <person name="Abouelleil A."/>
            <person name="Allen A.W."/>
            <person name="Alvarado L."/>
            <person name="Arachchi H.M."/>
            <person name="Berlin A.M."/>
            <person name="Chapman S.B."/>
            <person name="Gainer-Dewar J."/>
            <person name="Goldberg J."/>
            <person name="Griggs A."/>
            <person name="Gujja S."/>
            <person name="Hansen M."/>
            <person name="Howarth C."/>
            <person name="Imamovic A."/>
            <person name="Ireland A."/>
            <person name="Larimer J."/>
            <person name="McCowan C."/>
            <person name="Murphy C."/>
            <person name="Pearson M."/>
            <person name="Poon T.W."/>
            <person name="Priest M."/>
            <person name="Roberts A."/>
            <person name="Saif S."/>
            <person name="Shea T."/>
            <person name="Sisk P."/>
            <person name="Sykes S."/>
            <person name="Wortman J."/>
            <person name="Nusbaum C."/>
            <person name="Birren B."/>
        </authorList>
    </citation>
    <scope>NUCLEOTIDE SEQUENCE [LARGE SCALE GENOMIC DNA]</scope>
    <source>
        <strain evidence="6">Epiroticus2</strain>
    </source>
</reference>
<feature type="compositionally biased region" description="Basic and acidic residues" evidence="3">
    <location>
        <begin position="1841"/>
        <end position="1882"/>
    </location>
</feature>
<feature type="region of interest" description="Disordered" evidence="3">
    <location>
        <begin position="331"/>
        <end position="353"/>
    </location>
</feature>
<dbReference type="Proteomes" id="UP000075885">
    <property type="component" value="Unassembled WGS sequence"/>
</dbReference>
<feature type="compositionally biased region" description="Basic and acidic residues" evidence="3">
    <location>
        <begin position="579"/>
        <end position="596"/>
    </location>
</feature>
<dbReference type="InterPro" id="IPR000008">
    <property type="entry name" value="C2_dom"/>
</dbReference>